<keyword evidence="7" id="KW-1185">Reference proteome</keyword>
<proteinExistence type="inferred from homology"/>
<comment type="caution">
    <text evidence="6">The sequence shown here is derived from an EMBL/GenBank/DDBJ whole genome shotgun (WGS) entry which is preliminary data.</text>
</comment>
<dbReference type="InterPro" id="IPR027417">
    <property type="entry name" value="P-loop_NTPase"/>
</dbReference>
<keyword evidence="2 6" id="KW-0808">Transferase</keyword>
<reference evidence="6 7" key="1">
    <citation type="submission" date="2018-06" db="EMBL/GenBank/DDBJ databases">
        <title>Genomic Encyclopedia of Archaeal and Bacterial Type Strains, Phase II (KMG-II): from individual species to whole genera.</title>
        <authorList>
            <person name="Goeker M."/>
        </authorList>
    </citation>
    <scope>NUCLEOTIDE SEQUENCE [LARGE SCALE GENOMIC DNA]</scope>
    <source>
        <strain evidence="6 7">DSM 21851</strain>
    </source>
</reference>
<organism evidence="6 7">
    <name type="scientific">Larkinella arboricola</name>
    <dbReference type="NCBI Taxonomy" id="643671"/>
    <lineage>
        <taxon>Bacteria</taxon>
        <taxon>Pseudomonadati</taxon>
        <taxon>Bacteroidota</taxon>
        <taxon>Cytophagia</taxon>
        <taxon>Cytophagales</taxon>
        <taxon>Spirosomataceae</taxon>
        <taxon>Larkinella</taxon>
    </lineage>
</organism>
<dbReference type="PANTHER" id="PTHR34383">
    <property type="entry name" value="POLYPHOSPHATE:AMP PHOSPHOTRANSFERASE-RELATED"/>
    <property type="match status" value="1"/>
</dbReference>
<keyword evidence="3" id="KW-0418">Kinase</keyword>
<feature type="coiled-coil region" evidence="4">
    <location>
        <begin position="31"/>
        <end position="58"/>
    </location>
</feature>
<dbReference type="GO" id="GO:0006797">
    <property type="term" value="P:polyphosphate metabolic process"/>
    <property type="evidence" value="ECO:0007669"/>
    <property type="project" value="InterPro"/>
</dbReference>
<dbReference type="GO" id="GO:0008976">
    <property type="term" value="F:polyphosphate kinase activity"/>
    <property type="evidence" value="ECO:0007669"/>
    <property type="project" value="InterPro"/>
</dbReference>
<gene>
    <name evidence="6" type="ORF">LX87_00822</name>
</gene>
<dbReference type="InterPro" id="IPR016898">
    <property type="entry name" value="Polyphosphate_phosphotransfera"/>
</dbReference>
<evidence type="ECO:0000313" key="7">
    <source>
        <dbReference type="Proteomes" id="UP000248790"/>
    </source>
</evidence>
<evidence type="ECO:0000256" key="1">
    <source>
        <dbReference type="ARBA" id="ARBA00009924"/>
    </source>
</evidence>
<evidence type="ECO:0000256" key="2">
    <source>
        <dbReference type="ARBA" id="ARBA00022679"/>
    </source>
</evidence>
<evidence type="ECO:0000313" key="6">
    <source>
        <dbReference type="EMBL" id="RAK02702.1"/>
    </source>
</evidence>
<dbReference type="InterPro" id="IPR022300">
    <property type="entry name" value="PPK2-rel_1"/>
</dbReference>
<dbReference type="Gene3D" id="3.40.50.300">
    <property type="entry name" value="P-loop containing nucleotide triphosphate hydrolases"/>
    <property type="match status" value="1"/>
</dbReference>
<evidence type="ECO:0000256" key="3">
    <source>
        <dbReference type="ARBA" id="ARBA00022777"/>
    </source>
</evidence>
<dbReference type="InterPro" id="IPR022488">
    <property type="entry name" value="PPK2-related"/>
</dbReference>
<dbReference type="OrthoDB" id="9775224at2"/>
<dbReference type="SUPFAM" id="SSF52540">
    <property type="entry name" value="P-loop containing nucleoside triphosphate hydrolases"/>
    <property type="match status" value="1"/>
</dbReference>
<dbReference type="PANTHER" id="PTHR34383:SF3">
    <property type="entry name" value="POLYPHOSPHATE:AMP PHOSPHOTRANSFERASE"/>
    <property type="match status" value="1"/>
</dbReference>
<dbReference type="PIRSF" id="PIRSF028756">
    <property type="entry name" value="PPK2_prd"/>
    <property type="match status" value="1"/>
</dbReference>
<evidence type="ECO:0000256" key="4">
    <source>
        <dbReference type="SAM" id="Coils"/>
    </source>
</evidence>
<dbReference type="AlphaFoldDB" id="A0A327XAQ1"/>
<evidence type="ECO:0000259" key="5">
    <source>
        <dbReference type="Pfam" id="PF03976"/>
    </source>
</evidence>
<feature type="domain" description="Polyphosphate kinase-2-related" evidence="5">
    <location>
        <begin position="37"/>
        <end position="273"/>
    </location>
</feature>
<sequence>MTESLAIDTKQFRFTGHESKKISIADVPTRIDDLYENREHYEVLLRNLASELNELQEKMFAHNRYGLVTIFQAMDAAGKDSTIQHVFSGVNPLGLRVHSFKRPNDAELEHDFLWRSMINLPERGTIGIFNRSYYEEVLVVKVHPDILTQSQRLPDERTDNLDKLWKQRYKDIRNFETYLTRNGFPVLKFFLNVSKKEQAERLIDRIEDPAKNWKFDSQDVVERGFWKQYMQAYEEAINETATEKAPWYIIPADDKKNMRLIVAKVLAETLQSLKMDYPKVTKEQQKNLQDLIDVINRAD</sequence>
<protein>
    <submittedName>
        <fullName evidence="6">PPK2 family polyphosphate:nucleotide phosphotransferase</fullName>
    </submittedName>
</protein>
<dbReference type="EMBL" id="QLMC01000001">
    <property type="protein sequence ID" value="RAK02702.1"/>
    <property type="molecule type" value="Genomic_DNA"/>
</dbReference>
<dbReference type="RefSeq" id="WP_111626877.1">
    <property type="nucleotide sequence ID" value="NZ_QLMC01000001.1"/>
</dbReference>
<comment type="similarity">
    <text evidence="1">Belongs to the polyphosphate kinase 2 (PPK2) family. Class I subfamily.</text>
</comment>
<dbReference type="Pfam" id="PF03976">
    <property type="entry name" value="PPK2"/>
    <property type="match status" value="1"/>
</dbReference>
<name>A0A327XAQ1_LARAB</name>
<keyword evidence="4" id="KW-0175">Coiled coil</keyword>
<dbReference type="Proteomes" id="UP000248790">
    <property type="component" value="Unassembled WGS sequence"/>
</dbReference>
<accession>A0A327XAQ1</accession>
<dbReference type="NCBIfam" id="TIGR03709">
    <property type="entry name" value="PPK2_rel_1"/>
    <property type="match status" value="1"/>
</dbReference>